<dbReference type="SUPFAM" id="SSF55347">
    <property type="entry name" value="Glyceraldehyde-3-phosphate dehydrogenase-like, C-terminal domain"/>
    <property type="match status" value="1"/>
</dbReference>
<evidence type="ECO:0000256" key="1">
    <source>
        <dbReference type="ARBA" id="ARBA00005021"/>
    </source>
</evidence>
<evidence type="ECO:0000256" key="7">
    <source>
        <dbReference type="ARBA" id="ARBA00022605"/>
    </source>
</evidence>
<evidence type="ECO:0000256" key="10">
    <source>
        <dbReference type="ARBA" id="ARBA00022915"/>
    </source>
</evidence>
<dbReference type="GO" id="GO:0009097">
    <property type="term" value="P:isoleucine biosynthetic process"/>
    <property type="evidence" value="ECO:0007669"/>
    <property type="project" value="UniProtKB-UniRule"/>
</dbReference>
<dbReference type="AlphaFoldDB" id="A0A1I2V3S4"/>
<dbReference type="RefSeq" id="WP_090729676.1">
    <property type="nucleotide sequence ID" value="NZ_FOOU01000014.1"/>
</dbReference>
<dbReference type="CDD" id="cd18131">
    <property type="entry name" value="ASADH_C_bac_euk_like"/>
    <property type="match status" value="1"/>
</dbReference>
<dbReference type="InterPro" id="IPR005986">
    <property type="entry name" value="Asp_semialdehyde_DH_beta"/>
</dbReference>
<dbReference type="EMBL" id="FOOU01000014">
    <property type="protein sequence ID" value="SFG81771.1"/>
    <property type="molecule type" value="Genomic_DNA"/>
</dbReference>
<dbReference type="PIRSF" id="PIRSF000148">
    <property type="entry name" value="ASA_dh"/>
    <property type="match status" value="1"/>
</dbReference>
<dbReference type="CDD" id="cd02316">
    <property type="entry name" value="VcASADH2_like_N"/>
    <property type="match status" value="1"/>
</dbReference>
<feature type="binding site" evidence="15">
    <location>
        <begin position="13"/>
        <end position="16"/>
    </location>
    <ligand>
        <name>NADP(+)</name>
        <dbReference type="ChEBI" id="CHEBI:58349"/>
    </ligand>
</feature>
<keyword evidence="12 15" id="KW-0457">Lysine biosynthesis</keyword>
<gene>
    <name evidence="15" type="primary">asd</name>
    <name evidence="17" type="ORF">SAMN05216175_11496</name>
</gene>
<dbReference type="GO" id="GO:0050661">
    <property type="term" value="F:NADP binding"/>
    <property type="evidence" value="ECO:0007669"/>
    <property type="project" value="UniProtKB-UniRule"/>
</dbReference>
<dbReference type="HAMAP" id="MF_02121">
    <property type="entry name" value="ASADH"/>
    <property type="match status" value="1"/>
</dbReference>
<organism evidence="17 18">
    <name type="scientific">Neptunomonas qingdaonensis</name>
    <dbReference type="NCBI Taxonomy" id="1045558"/>
    <lineage>
        <taxon>Bacteria</taxon>
        <taxon>Pseudomonadati</taxon>
        <taxon>Pseudomonadota</taxon>
        <taxon>Gammaproteobacteria</taxon>
        <taxon>Oceanospirillales</taxon>
        <taxon>Oceanospirillaceae</taxon>
        <taxon>Neptunomonas</taxon>
    </lineage>
</organism>
<evidence type="ECO:0000313" key="17">
    <source>
        <dbReference type="EMBL" id="SFG81771.1"/>
    </source>
</evidence>
<evidence type="ECO:0000256" key="5">
    <source>
        <dbReference type="ARBA" id="ARBA00011738"/>
    </source>
</evidence>
<evidence type="ECO:0000256" key="6">
    <source>
        <dbReference type="ARBA" id="ARBA00013120"/>
    </source>
</evidence>
<evidence type="ECO:0000256" key="9">
    <source>
        <dbReference type="ARBA" id="ARBA00022857"/>
    </source>
</evidence>
<dbReference type="Gene3D" id="3.30.360.10">
    <property type="entry name" value="Dihydrodipicolinate Reductase, domain 2"/>
    <property type="match status" value="1"/>
</dbReference>
<dbReference type="PANTHER" id="PTHR46278:SF2">
    <property type="entry name" value="ASPARTATE-SEMIALDEHYDE DEHYDROGENASE"/>
    <property type="match status" value="1"/>
</dbReference>
<keyword evidence="7 15" id="KW-0028">Amino-acid biosynthesis</keyword>
<comment type="pathway">
    <text evidence="3 15">Amino-acid biosynthesis; L-threonine biosynthesis; L-threonine from L-aspartate: step 2/5.</text>
</comment>
<dbReference type="Pfam" id="PF02774">
    <property type="entry name" value="Semialdhyde_dhC"/>
    <property type="match status" value="1"/>
</dbReference>
<comment type="pathway">
    <text evidence="1 15">Amino-acid biosynthesis; L-methionine biosynthesis via de novo pathway; L-homoserine from L-aspartate: step 2/3.</text>
</comment>
<keyword evidence="11 15" id="KW-0560">Oxidoreductase</keyword>
<reference evidence="18" key="1">
    <citation type="submission" date="2016-10" db="EMBL/GenBank/DDBJ databases">
        <authorList>
            <person name="Varghese N."/>
            <person name="Submissions S."/>
        </authorList>
    </citation>
    <scope>NUCLEOTIDE SEQUENCE [LARGE SCALE GENOMIC DNA]</scope>
    <source>
        <strain evidence="18">CGMCC 1.10971</strain>
    </source>
</reference>
<sequence length="340" mass="36827">MERTFNVVVVGATGLVGENILSILEERSFPVGDLYLLASEQSEATKISFKGHSVTVQSVVDFDFSQAQIAFFCAPEEVSAQYAPIAADAGCVVIDSSAAFRNDPDVPLVIPEVNAYRLADFSIRHIVSTPDGMTTQMLMVLAPIHRAVGIELITVSTYQAVSGSGKKGVEELAKQTAQLLNAREIESQVYKKQIAFNNIPQVGAFLENGYTRDEMGIVWDTQKVLDDTSIRVNPTCVRVPVFFGHGESVGIETQAYISADEVTDILQASEGIEVVDKGDEMDIATSVTDAAGSDAVFVSRIREDLNGHQGISFWITADNVRKGSALNVVQIAELLINDYL</sequence>
<feature type="binding site" evidence="15">
    <location>
        <position position="319"/>
    </location>
    <ligand>
        <name>NADP(+)</name>
        <dbReference type="ChEBI" id="CHEBI:58349"/>
    </ligand>
</feature>
<dbReference type="GO" id="GO:0046983">
    <property type="term" value="F:protein dimerization activity"/>
    <property type="evidence" value="ECO:0007669"/>
    <property type="project" value="InterPro"/>
</dbReference>
<evidence type="ECO:0000256" key="2">
    <source>
        <dbReference type="ARBA" id="ARBA00005076"/>
    </source>
</evidence>
<keyword evidence="18" id="KW-1185">Reference proteome</keyword>
<feature type="active site" description="Proton acceptor" evidence="15">
    <location>
        <position position="245"/>
    </location>
</feature>
<comment type="similarity">
    <text evidence="4 15">Belongs to the aspartate-semialdehyde dehydrogenase family.</text>
</comment>
<evidence type="ECO:0000256" key="11">
    <source>
        <dbReference type="ARBA" id="ARBA00023002"/>
    </source>
</evidence>
<feature type="binding site" evidence="15">
    <location>
        <position position="159"/>
    </location>
    <ligand>
        <name>substrate</name>
    </ligand>
</feature>
<feature type="binding site" evidence="15">
    <location>
        <position position="101"/>
    </location>
    <ligand>
        <name>phosphate</name>
        <dbReference type="ChEBI" id="CHEBI:43474"/>
    </ligand>
</feature>
<evidence type="ECO:0000256" key="4">
    <source>
        <dbReference type="ARBA" id="ARBA00010584"/>
    </source>
</evidence>
<dbReference type="InterPro" id="IPR000534">
    <property type="entry name" value="Semialdehyde_DH_NAD-bd"/>
</dbReference>
<keyword evidence="8 15" id="KW-0791">Threonine biosynthesis</keyword>
<dbReference type="NCBIfam" id="TIGR01296">
    <property type="entry name" value="asd_B"/>
    <property type="match status" value="1"/>
</dbReference>
<dbReference type="GO" id="GO:0004073">
    <property type="term" value="F:aspartate-semialdehyde dehydrogenase activity"/>
    <property type="evidence" value="ECO:0007669"/>
    <property type="project" value="UniProtKB-UniRule"/>
</dbReference>
<dbReference type="UniPathway" id="UPA00051">
    <property type="reaction ID" value="UER00464"/>
</dbReference>
<keyword evidence="10 15" id="KW-0220">Diaminopimelate biosynthesis</keyword>
<dbReference type="InterPro" id="IPR036291">
    <property type="entry name" value="NAD(P)-bd_dom_sf"/>
</dbReference>
<dbReference type="STRING" id="1045558.SAMN05216175_11496"/>
<comment type="catalytic activity">
    <reaction evidence="14 15">
        <text>L-aspartate 4-semialdehyde + phosphate + NADP(+) = 4-phospho-L-aspartate + NADPH + H(+)</text>
        <dbReference type="Rhea" id="RHEA:24284"/>
        <dbReference type="ChEBI" id="CHEBI:15378"/>
        <dbReference type="ChEBI" id="CHEBI:43474"/>
        <dbReference type="ChEBI" id="CHEBI:57535"/>
        <dbReference type="ChEBI" id="CHEBI:57783"/>
        <dbReference type="ChEBI" id="CHEBI:58349"/>
        <dbReference type="ChEBI" id="CHEBI:537519"/>
        <dbReference type="EC" id="1.2.1.11"/>
    </reaction>
</comment>
<dbReference type="SMART" id="SM00859">
    <property type="entry name" value="Semialdhyde_dh"/>
    <property type="match status" value="1"/>
</dbReference>
<evidence type="ECO:0000256" key="14">
    <source>
        <dbReference type="ARBA" id="ARBA00047891"/>
    </source>
</evidence>
<comment type="function">
    <text evidence="15">Catalyzes the NADPH-dependent formation of L-aspartate-semialdehyde (L-ASA) by the reductive dephosphorylation of L-aspartyl-4-phosphate.</text>
</comment>
<evidence type="ECO:0000256" key="3">
    <source>
        <dbReference type="ARBA" id="ARBA00005097"/>
    </source>
</evidence>
<dbReference type="GO" id="GO:0009089">
    <property type="term" value="P:lysine biosynthetic process via diaminopimelate"/>
    <property type="evidence" value="ECO:0007669"/>
    <property type="project" value="UniProtKB-UniRule"/>
</dbReference>
<dbReference type="OrthoDB" id="9805684at2"/>
<dbReference type="PANTHER" id="PTHR46278">
    <property type="entry name" value="DEHYDROGENASE, PUTATIVE-RELATED"/>
    <property type="match status" value="1"/>
</dbReference>
<comment type="subunit">
    <text evidence="5 15">Homodimer.</text>
</comment>
<dbReference type="GO" id="GO:0051287">
    <property type="term" value="F:NAD binding"/>
    <property type="evidence" value="ECO:0007669"/>
    <property type="project" value="InterPro"/>
</dbReference>
<feature type="binding site" evidence="15">
    <location>
        <begin position="162"/>
        <end position="163"/>
    </location>
    <ligand>
        <name>NADP(+)</name>
        <dbReference type="ChEBI" id="CHEBI:58349"/>
    </ligand>
</feature>
<evidence type="ECO:0000259" key="16">
    <source>
        <dbReference type="SMART" id="SM00859"/>
    </source>
</evidence>
<proteinExistence type="inferred from homology"/>
<dbReference type="InterPro" id="IPR012280">
    <property type="entry name" value="Semialdhyde_DH_dimer_dom"/>
</dbReference>
<dbReference type="InterPro" id="IPR012080">
    <property type="entry name" value="Asp_semialdehyde_DH"/>
</dbReference>
<feature type="binding site" evidence="15">
    <location>
        <position position="238"/>
    </location>
    <ligand>
        <name>substrate</name>
    </ligand>
</feature>
<dbReference type="GO" id="GO:0009088">
    <property type="term" value="P:threonine biosynthetic process"/>
    <property type="evidence" value="ECO:0007669"/>
    <property type="project" value="UniProtKB-UniRule"/>
</dbReference>
<keyword evidence="9 15" id="KW-0521">NADP</keyword>
<evidence type="ECO:0000256" key="8">
    <source>
        <dbReference type="ARBA" id="ARBA00022697"/>
    </source>
</evidence>
<keyword evidence="13 15" id="KW-0486">Methionine biosynthesis</keyword>
<dbReference type="Proteomes" id="UP000198623">
    <property type="component" value="Unassembled WGS sequence"/>
</dbReference>
<dbReference type="NCBIfam" id="NF011456">
    <property type="entry name" value="PRK14874.1"/>
    <property type="match status" value="1"/>
</dbReference>
<feature type="domain" description="Semialdehyde dehydrogenase NAD-binding" evidence="16">
    <location>
        <begin position="6"/>
        <end position="121"/>
    </location>
</feature>
<dbReference type="SUPFAM" id="SSF51735">
    <property type="entry name" value="NAD(P)-binding Rossmann-fold domains"/>
    <property type="match status" value="1"/>
</dbReference>
<dbReference type="GO" id="GO:0019877">
    <property type="term" value="P:diaminopimelate biosynthetic process"/>
    <property type="evidence" value="ECO:0007669"/>
    <property type="project" value="UniProtKB-UniRule"/>
</dbReference>
<dbReference type="UniPathway" id="UPA00034">
    <property type="reaction ID" value="UER00016"/>
</dbReference>
<dbReference type="NCBIfam" id="NF005957">
    <property type="entry name" value="PRK08040.1"/>
    <property type="match status" value="1"/>
</dbReference>
<dbReference type="Pfam" id="PF01118">
    <property type="entry name" value="Semialdhyde_dh"/>
    <property type="match status" value="1"/>
</dbReference>
<dbReference type="GO" id="GO:0071266">
    <property type="term" value="P:'de novo' L-methionine biosynthetic process"/>
    <property type="evidence" value="ECO:0007669"/>
    <property type="project" value="UniProtKB-UniRule"/>
</dbReference>
<comment type="caution">
    <text evidence="15">Lacks conserved residue(s) required for the propagation of feature annotation.</text>
</comment>
<evidence type="ECO:0000313" key="18">
    <source>
        <dbReference type="Proteomes" id="UP000198623"/>
    </source>
</evidence>
<dbReference type="EC" id="1.2.1.11" evidence="6 15"/>
<evidence type="ECO:0000256" key="13">
    <source>
        <dbReference type="ARBA" id="ARBA00023167"/>
    </source>
</evidence>
<dbReference type="Gene3D" id="3.40.50.720">
    <property type="entry name" value="NAD(P)-binding Rossmann-like Domain"/>
    <property type="match status" value="1"/>
</dbReference>
<accession>A0A1I2V3S4</accession>
<protein>
    <recommendedName>
        <fullName evidence="6 15">Aspartate-semialdehyde dehydrogenase</fullName>
        <shortName evidence="15">ASA dehydrogenase</shortName>
        <shortName evidence="15">ASADH</shortName>
        <ecNumber evidence="6 15">1.2.1.11</ecNumber>
    </recommendedName>
    <alternativeName>
        <fullName evidence="15">Aspartate-beta-semialdehyde dehydrogenase</fullName>
    </alternativeName>
</protein>
<name>A0A1I2V3S4_9GAMM</name>
<evidence type="ECO:0000256" key="15">
    <source>
        <dbReference type="HAMAP-Rule" id="MF_02121"/>
    </source>
</evidence>
<dbReference type="NCBIfam" id="NF004224">
    <property type="entry name" value="PRK05671.1"/>
    <property type="match status" value="1"/>
</dbReference>
<comment type="pathway">
    <text evidence="2 15">Amino-acid biosynthesis; L-lysine biosynthesis via DAP pathway; (S)-tetrahydrodipicolinate from L-aspartate: step 2/4.</text>
</comment>
<dbReference type="UniPathway" id="UPA00050">
    <property type="reaction ID" value="UER00463"/>
</dbReference>
<evidence type="ECO:0000256" key="12">
    <source>
        <dbReference type="ARBA" id="ARBA00023154"/>
    </source>
</evidence>